<dbReference type="RefSeq" id="WP_139604722.1">
    <property type="nucleotide sequence ID" value="NZ_VDCQ01000037.1"/>
</dbReference>
<gene>
    <name evidence="1" type="ORF">FE784_23625</name>
</gene>
<dbReference type="OrthoDB" id="2382111at2"/>
<proteinExistence type="predicted"/>
<organism evidence="1 2">
    <name type="scientific">Paenibacillus hemerocallicola</name>
    <dbReference type="NCBI Taxonomy" id="1172614"/>
    <lineage>
        <taxon>Bacteria</taxon>
        <taxon>Bacillati</taxon>
        <taxon>Bacillota</taxon>
        <taxon>Bacilli</taxon>
        <taxon>Bacillales</taxon>
        <taxon>Paenibacillaceae</taxon>
        <taxon>Paenibacillus</taxon>
    </lineage>
</organism>
<evidence type="ECO:0000313" key="1">
    <source>
        <dbReference type="EMBL" id="TNJ63865.1"/>
    </source>
</evidence>
<dbReference type="Proteomes" id="UP000307943">
    <property type="component" value="Unassembled WGS sequence"/>
</dbReference>
<reference evidence="1 2" key="1">
    <citation type="submission" date="2019-05" db="EMBL/GenBank/DDBJ databases">
        <title>We sequenced the genome of Paenibacillus hemerocallicola KCTC 33185 for further insight into its adaptation and study the phylogeny of Paenibacillus.</title>
        <authorList>
            <person name="Narsing Rao M.P."/>
        </authorList>
    </citation>
    <scope>NUCLEOTIDE SEQUENCE [LARGE SCALE GENOMIC DNA]</scope>
    <source>
        <strain evidence="1 2">KCTC 33185</strain>
    </source>
</reference>
<comment type="caution">
    <text evidence="1">The sequence shown here is derived from an EMBL/GenBank/DDBJ whole genome shotgun (WGS) entry which is preliminary data.</text>
</comment>
<dbReference type="AlphaFoldDB" id="A0A5C4T530"/>
<accession>A0A5C4T530</accession>
<sequence>MVEKVEETLRTALNNWNAMSGAAGDEAESTAEAFEASFYKFIDALREWVEGLQDRPQTLEQYMELPLVKTIVDLLPAPLYLNFETESELILDNITRIDEDKVE</sequence>
<protein>
    <submittedName>
        <fullName evidence="1">Uncharacterized protein</fullName>
    </submittedName>
</protein>
<keyword evidence="2" id="KW-1185">Reference proteome</keyword>
<name>A0A5C4T530_9BACL</name>
<evidence type="ECO:0000313" key="2">
    <source>
        <dbReference type="Proteomes" id="UP000307943"/>
    </source>
</evidence>
<dbReference type="EMBL" id="VDCQ01000037">
    <property type="protein sequence ID" value="TNJ63865.1"/>
    <property type="molecule type" value="Genomic_DNA"/>
</dbReference>